<accession>A0A4V1Z7U7</accession>
<dbReference type="GeneID" id="56275065"/>
<reference evidence="1 2" key="1">
    <citation type="submission" date="2019-02" db="EMBL/GenBank/DDBJ databases">
        <title>Genome sequences of Aliivibrio finisterrensis strains from farmed Atlantic salmon.</title>
        <authorList>
            <person name="Bowman J.P."/>
        </authorList>
    </citation>
    <scope>NUCLEOTIDE SEQUENCE [LARGE SCALE GENOMIC DNA]</scope>
    <source>
        <strain evidence="1 2">A32</strain>
    </source>
</reference>
<dbReference type="AlphaFoldDB" id="A0A4V1Z7U7"/>
<protein>
    <submittedName>
        <fullName evidence="1">Uncharacterized protein</fullName>
    </submittedName>
</protein>
<proteinExistence type="predicted"/>
<organism evidence="1 2">
    <name type="scientific">Aliivibrio finisterrensis</name>
    <dbReference type="NCBI Taxonomy" id="511998"/>
    <lineage>
        <taxon>Bacteria</taxon>
        <taxon>Pseudomonadati</taxon>
        <taxon>Pseudomonadota</taxon>
        <taxon>Gammaproteobacteria</taxon>
        <taxon>Vibrionales</taxon>
        <taxon>Vibrionaceae</taxon>
        <taxon>Aliivibrio</taxon>
    </lineage>
</organism>
<sequence length="115" mass="13111">MLVAKYINNTNDPEQDGTLVIPSFTINMLKTKNRQFPIEGYASEMGDNGKFDKHRFSLVGFSDEPDDMVLRWIDVNEPDEILSGLSDDLKVGEEFDRVAEGLYSYLVTRLDNTEN</sequence>
<gene>
    <name evidence="1" type="ORF">ERW49_08400</name>
</gene>
<name>A0A4V1Z7U7_9GAMM</name>
<dbReference type="Proteomes" id="UP000293465">
    <property type="component" value="Unassembled WGS sequence"/>
</dbReference>
<evidence type="ECO:0000313" key="2">
    <source>
        <dbReference type="Proteomes" id="UP000293465"/>
    </source>
</evidence>
<dbReference type="EMBL" id="SEZJ01000006">
    <property type="protein sequence ID" value="RYU46613.1"/>
    <property type="molecule type" value="Genomic_DNA"/>
</dbReference>
<comment type="caution">
    <text evidence="1">The sequence shown here is derived from an EMBL/GenBank/DDBJ whole genome shotgun (WGS) entry which is preliminary data.</text>
</comment>
<evidence type="ECO:0000313" key="1">
    <source>
        <dbReference type="EMBL" id="RYU46613.1"/>
    </source>
</evidence>
<dbReference type="RefSeq" id="WP_130086927.1">
    <property type="nucleotide sequence ID" value="NZ_SEZJ01000006.1"/>
</dbReference>